<reference evidence="2" key="1">
    <citation type="submission" date="2021-10" db="EMBL/GenBank/DDBJ databases">
        <title>Anaerobic single-cell dispensing facilitates the cultivation of human gut bacteria.</title>
        <authorList>
            <person name="Afrizal A."/>
        </authorList>
    </citation>
    <scope>NUCLEOTIDE SEQUENCE</scope>
    <source>
        <strain evidence="2">CLA-AA-H215</strain>
    </source>
</reference>
<keyword evidence="1" id="KW-1133">Transmembrane helix</keyword>
<sequence length="71" mass="8190">MRKKPFFVKQKMRGFRIGGELRELPEAAEQFEGKHGAPRKSSATKKEAQYSQRRIVLPFILIYIILSVAVI</sequence>
<gene>
    <name evidence="2" type="ORF">LKD81_16365</name>
</gene>
<evidence type="ECO:0000313" key="3">
    <source>
        <dbReference type="Proteomes" id="UP001198182"/>
    </source>
</evidence>
<evidence type="ECO:0000256" key="1">
    <source>
        <dbReference type="SAM" id="Phobius"/>
    </source>
</evidence>
<comment type="caution">
    <text evidence="2">The sequence shown here is derived from an EMBL/GenBank/DDBJ whole genome shotgun (WGS) entry which is preliminary data.</text>
</comment>
<keyword evidence="3" id="KW-1185">Reference proteome</keyword>
<dbReference type="Proteomes" id="UP001198182">
    <property type="component" value="Unassembled WGS sequence"/>
</dbReference>
<protein>
    <submittedName>
        <fullName evidence="2">Uncharacterized protein</fullName>
    </submittedName>
</protein>
<name>A0AAE3EEH5_9FIRM</name>
<evidence type="ECO:0000313" key="2">
    <source>
        <dbReference type="EMBL" id="MCC2232546.1"/>
    </source>
</evidence>
<dbReference type="EMBL" id="JAJEQR010000074">
    <property type="protein sequence ID" value="MCC2232546.1"/>
    <property type="molecule type" value="Genomic_DNA"/>
</dbReference>
<dbReference type="RefSeq" id="WP_308454951.1">
    <property type="nucleotide sequence ID" value="NZ_JAJEQR010000074.1"/>
</dbReference>
<keyword evidence="1" id="KW-0472">Membrane</keyword>
<organism evidence="2 3">
    <name type="scientific">Hominifimenecus microfluidus</name>
    <dbReference type="NCBI Taxonomy" id="2885348"/>
    <lineage>
        <taxon>Bacteria</taxon>
        <taxon>Bacillati</taxon>
        <taxon>Bacillota</taxon>
        <taxon>Clostridia</taxon>
        <taxon>Lachnospirales</taxon>
        <taxon>Lachnospiraceae</taxon>
        <taxon>Hominifimenecus</taxon>
    </lineage>
</organism>
<keyword evidence="1" id="KW-0812">Transmembrane</keyword>
<feature type="transmembrane region" description="Helical" evidence="1">
    <location>
        <begin position="55"/>
        <end position="70"/>
    </location>
</feature>
<proteinExistence type="predicted"/>
<accession>A0AAE3EEH5</accession>
<dbReference type="AlphaFoldDB" id="A0AAE3EEH5"/>